<keyword evidence="5 6" id="KW-0326">Glycosidase</keyword>
<keyword evidence="8" id="KW-1133">Transmembrane helix</keyword>
<evidence type="ECO:0000256" key="2">
    <source>
        <dbReference type="ARBA" id="ARBA00007806"/>
    </source>
</evidence>
<evidence type="ECO:0000313" key="13">
    <source>
        <dbReference type="Proteomes" id="UP000002668"/>
    </source>
</evidence>
<feature type="domain" description="Glycosyl hydrolase family 31 C-terminal" evidence="11">
    <location>
        <begin position="756"/>
        <end position="844"/>
    </location>
</feature>
<dbReference type="InterPro" id="IPR011013">
    <property type="entry name" value="Gal_mutarotase_sf_dom"/>
</dbReference>
<evidence type="ECO:0000259" key="9">
    <source>
        <dbReference type="Pfam" id="PF01055"/>
    </source>
</evidence>
<dbReference type="AlphaFoldDB" id="E5A9Z7"/>
<dbReference type="CDD" id="cd06602">
    <property type="entry name" value="GH31_MGAM_SI_GAA"/>
    <property type="match status" value="1"/>
</dbReference>
<dbReference type="PROSITE" id="PS00129">
    <property type="entry name" value="GLYCOSYL_HYDROL_F31_1"/>
    <property type="match status" value="1"/>
</dbReference>
<keyword evidence="8" id="KW-0472">Membrane</keyword>
<dbReference type="HOGENOM" id="CLU_000631_11_0_1"/>
<proteinExistence type="inferred from homology"/>
<evidence type="ECO:0000259" key="11">
    <source>
        <dbReference type="Pfam" id="PF21365"/>
    </source>
</evidence>
<dbReference type="CDD" id="cd14752">
    <property type="entry name" value="GH31_N"/>
    <property type="match status" value="1"/>
</dbReference>
<reference evidence="13" key="1">
    <citation type="journal article" date="2011" name="Nat. Commun.">
        <title>Effector diversification within compartments of the Leptosphaeria maculans genome affected by Repeat-Induced Point mutations.</title>
        <authorList>
            <person name="Rouxel T."/>
            <person name="Grandaubert J."/>
            <person name="Hane J.K."/>
            <person name="Hoede C."/>
            <person name="van de Wouw A.P."/>
            <person name="Couloux A."/>
            <person name="Dominguez V."/>
            <person name="Anthouard V."/>
            <person name="Bally P."/>
            <person name="Bourras S."/>
            <person name="Cozijnsen A.J."/>
            <person name="Ciuffetti L.M."/>
            <person name="Degrave A."/>
            <person name="Dilmaghani A."/>
            <person name="Duret L."/>
            <person name="Fudal I."/>
            <person name="Goodwin S.B."/>
            <person name="Gout L."/>
            <person name="Glaser N."/>
            <person name="Linglin J."/>
            <person name="Kema G.H.J."/>
            <person name="Lapalu N."/>
            <person name="Lawrence C.B."/>
            <person name="May K."/>
            <person name="Meyer M."/>
            <person name="Ollivier B."/>
            <person name="Poulain J."/>
            <person name="Schoch C.L."/>
            <person name="Simon A."/>
            <person name="Spatafora J.W."/>
            <person name="Stachowiak A."/>
            <person name="Turgeon B.G."/>
            <person name="Tyler B.M."/>
            <person name="Vincent D."/>
            <person name="Weissenbach J."/>
            <person name="Amselem J."/>
            <person name="Quesneville H."/>
            <person name="Oliver R.P."/>
            <person name="Wincker P."/>
            <person name="Balesdent M.-H."/>
            <person name="Howlett B.J."/>
        </authorList>
    </citation>
    <scope>NUCLEOTIDE SEQUENCE [LARGE SCALE GENOMIC DNA]</scope>
    <source>
        <strain evidence="13">JN3 / isolate v23.1.3 / race Av1-4-5-6-7-8</strain>
    </source>
</reference>
<dbReference type="CAZy" id="GH31">
    <property type="family name" value="Glycoside Hydrolase Family 31"/>
</dbReference>
<evidence type="ECO:0000256" key="3">
    <source>
        <dbReference type="ARBA" id="ARBA00012741"/>
    </source>
</evidence>
<evidence type="ECO:0000256" key="8">
    <source>
        <dbReference type="SAM" id="Phobius"/>
    </source>
</evidence>
<comment type="catalytic activity">
    <reaction evidence="1">
        <text>Hydrolysis of terminal, non-reducing (1-&gt;4)-linked alpha-D-glucose residues with release of alpha-D-glucose.</text>
        <dbReference type="EC" id="3.2.1.20"/>
    </reaction>
</comment>
<feature type="domain" description="Glycoside hydrolase family 31 TIM barrel" evidence="9">
    <location>
        <begin position="339"/>
        <end position="748"/>
    </location>
</feature>
<dbReference type="InterPro" id="IPR030458">
    <property type="entry name" value="Glyco_hydro_31_AS"/>
</dbReference>
<evidence type="ECO:0000256" key="4">
    <source>
        <dbReference type="ARBA" id="ARBA00022801"/>
    </source>
</evidence>
<name>E5A9Z7_LEPMJ</name>
<evidence type="ECO:0000256" key="5">
    <source>
        <dbReference type="ARBA" id="ARBA00023295"/>
    </source>
</evidence>
<evidence type="ECO:0000313" key="12">
    <source>
        <dbReference type="EMBL" id="CBY00488.1"/>
    </source>
</evidence>
<dbReference type="Gene3D" id="3.20.20.80">
    <property type="entry name" value="Glycosidases"/>
    <property type="match status" value="2"/>
</dbReference>
<dbReference type="InterPro" id="IPR025887">
    <property type="entry name" value="Glyco_hydro_31_N_dom"/>
</dbReference>
<feature type="region of interest" description="Disordered" evidence="7">
    <location>
        <begin position="518"/>
        <end position="548"/>
    </location>
</feature>
<dbReference type="InterPro" id="IPR000322">
    <property type="entry name" value="Glyco_hydro_31_TIM"/>
</dbReference>
<dbReference type="OrthoDB" id="5839090at2759"/>
<dbReference type="SUPFAM" id="SSF51445">
    <property type="entry name" value="(Trans)glycosidases"/>
    <property type="match status" value="1"/>
</dbReference>
<dbReference type="VEuPathDB" id="FungiDB:LEMA_P016180.1"/>
<dbReference type="EMBL" id="FP929138">
    <property type="protein sequence ID" value="CBY00488.1"/>
    <property type="molecule type" value="Genomic_DNA"/>
</dbReference>
<sequence length="957" mass="107584">MDRTTASMELATVDIPRERILTRTTSGAPKQPRRWVIFLGAGAHEASSSTHSFTRRQYLVSSMLFKNLLGLAACASWAWAAPLAIDSILPRDTNVDGCPGYAASNVVTTDSTLTADLTLAGAACNVYSDDIKDLKLSAEYQTNERLHVKIYDAARSVYQVQEEVLPRPKSGNATSSGAALKFDIVESPFSFKVTRKENSEVLFDSSAAPIVFEKQYVRLRTSLPNDPNIYGLGEHSDSFRFHTEDYQRVLLNSESPNIPQKANLYGTHPIYFDHRGDKGTHGVFLLNATPMNIDLKKTAEGAQYLEYNTIGGIIDLYFLAGKQPAEVSKQYADVVGYSAMYPYWTFGFHQCRFGYWDVNMVAEVVGNYSTAGIPLEVMWTDIDHMNLREDFTVDKERFPMSKMRQLIDTLHSRDQRYVLILDPGIHAVGNYSTYQKGHDMDVFLKAADGTDSLGVQWPGEVAWPDWFAPNTQKWWTDEIVSFFNPETGIDLDGIWVDMNEASNFCEDQTCNARQKAINDGIPPKPTNPPRPNTGRPIPGFPLEFQPNSNNTKRELALRQSEGHMKGLPDRQWFSPKYRVNSHRGDIQQFTIWTNTSNYDGSWQYDTHNLYGHMMASDTYKAMETRRPGLRPFVLTRSTFAGTGRKATHWFGDNMSSWEHYRTSIRQMLAFVSMHQMPMVGSDVCGFNGNADQWMCARWALLGAFQPFYRNHAEISTFQQEFYQWPLVTEAAKKAIDTRYKLMDYIYTALYYQTTTGTPMINPLFFKYPNDANTFGLQDQWFYGDDLLISPVVNDYSDNVTFYLPDDLFYDYWTGARVQGEGKNVTMSGVGFTDIPVHIRGGSIIPVRENSANTTKALRNEPFKLIVAPDAQGNASGRLYLDDGESLEQQAVSEITFEYSMGKLKASGAFDYKATGSESITVGKVVVLGQNGGASNGAPNQAEVTGPWKMDGGFEVTV</sequence>
<dbReference type="PANTHER" id="PTHR22762">
    <property type="entry name" value="ALPHA-GLUCOSIDASE"/>
    <property type="match status" value="1"/>
</dbReference>
<dbReference type="Pfam" id="PF13802">
    <property type="entry name" value="Gal_mutarotas_2"/>
    <property type="match status" value="1"/>
</dbReference>
<feature type="transmembrane region" description="Helical" evidence="8">
    <location>
        <begin position="64"/>
        <end position="85"/>
    </location>
</feature>
<comment type="similarity">
    <text evidence="2 6">Belongs to the glycosyl hydrolase 31 family.</text>
</comment>
<dbReference type="Gene3D" id="2.60.40.1760">
    <property type="entry name" value="glycosyl hydrolase (family 31)"/>
    <property type="match status" value="1"/>
</dbReference>
<dbReference type="InterPro" id="IPR048395">
    <property type="entry name" value="Glyco_hydro_31_C"/>
</dbReference>
<accession>E5A9Z7</accession>
<dbReference type="GO" id="GO:0005975">
    <property type="term" value="P:carbohydrate metabolic process"/>
    <property type="evidence" value="ECO:0007669"/>
    <property type="project" value="InterPro"/>
</dbReference>
<keyword evidence="8" id="KW-0812">Transmembrane</keyword>
<dbReference type="GO" id="GO:0004558">
    <property type="term" value="F:alpha-1,4-glucosidase activity"/>
    <property type="evidence" value="ECO:0007669"/>
    <property type="project" value="UniProtKB-EC"/>
</dbReference>
<protein>
    <recommendedName>
        <fullName evidence="3">alpha-glucosidase</fullName>
        <ecNumber evidence="3">3.2.1.20</ecNumber>
    </recommendedName>
</protein>
<dbReference type="InterPro" id="IPR017853">
    <property type="entry name" value="GH"/>
</dbReference>
<evidence type="ECO:0000256" key="1">
    <source>
        <dbReference type="ARBA" id="ARBA00001657"/>
    </source>
</evidence>
<organism evidence="13">
    <name type="scientific">Leptosphaeria maculans (strain JN3 / isolate v23.1.3 / race Av1-4-5-6-7-8)</name>
    <name type="common">Blackleg fungus</name>
    <name type="synonym">Phoma lingam</name>
    <dbReference type="NCBI Taxonomy" id="985895"/>
    <lineage>
        <taxon>Eukaryota</taxon>
        <taxon>Fungi</taxon>
        <taxon>Dikarya</taxon>
        <taxon>Ascomycota</taxon>
        <taxon>Pezizomycotina</taxon>
        <taxon>Dothideomycetes</taxon>
        <taxon>Pleosporomycetidae</taxon>
        <taxon>Pleosporales</taxon>
        <taxon>Pleosporineae</taxon>
        <taxon>Leptosphaeriaceae</taxon>
        <taxon>Plenodomus</taxon>
        <taxon>Plenodomus lingam/Leptosphaeria maculans species complex</taxon>
    </lineage>
</organism>
<dbReference type="eggNOG" id="KOG1065">
    <property type="taxonomic scope" value="Eukaryota"/>
</dbReference>
<evidence type="ECO:0000256" key="7">
    <source>
        <dbReference type="SAM" id="MobiDB-lite"/>
    </source>
</evidence>
<dbReference type="Pfam" id="PF01055">
    <property type="entry name" value="Glyco_hydro_31_2nd"/>
    <property type="match status" value="1"/>
</dbReference>
<dbReference type="Proteomes" id="UP000002668">
    <property type="component" value="Genome"/>
</dbReference>
<dbReference type="InterPro" id="IPR013780">
    <property type="entry name" value="Glyco_hydro_b"/>
</dbReference>
<keyword evidence="4 6" id="KW-0378">Hydrolase</keyword>
<feature type="domain" description="Glycoside hydrolase family 31 N-terminal" evidence="10">
    <location>
        <begin position="126"/>
        <end position="294"/>
    </location>
</feature>
<dbReference type="Pfam" id="PF21365">
    <property type="entry name" value="Glyco_hydro_31_3rd"/>
    <property type="match status" value="1"/>
</dbReference>
<dbReference type="OMA" id="QCKYGYW"/>
<dbReference type="InParanoid" id="E5A9Z7"/>
<dbReference type="SUPFAM" id="SSF51011">
    <property type="entry name" value="Glycosyl hydrolase domain"/>
    <property type="match status" value="1"/>
</dbReference>
<dbReference type="PANTHER" id="PTHR22762:SF95">
    <property type="entry name" value="ALPHA_BETA-GLUCOSIDASE AGDC-RELATED"/>
    <property type="match status" value="1"/>
</dbReference>
<evidence type="ECO:0000256" key="6">
    <source>
        <dbReference type="RuleBase" id="RU361185"/>
    </source>
</evidence>
<feature type="compositionally biased region" description="Pro residues" evidence="7">
    <location>
        <begin position="522"/>
        <end position="531"/>
    </location>
</feature>
<dbReference type="Gene3D" id="2.60.40.1180">
    <property type="entry name" value="Golgi alpha-mannosidase II"/>
    <property type="match status" value="2"/>
</dbReference>
<keyword evidence="13" id="KW-1185">Reference proteome</keyword>
<dbReference type="STRING" id="985895.E5A9Z7"/>
<dbReference type="GO" id="GO:0030246">
    <property type="term" value="F:carbohydrate binding"/>
    <property type="evidence" value="ECO:0007669"/>
    <property type="project" value="InterPro"/>
</dbReference>
<gene>
    <name evidence="12" type="ORF">LEMA_P016180.1</name>
</gene>
<dbReference type="SUPFAM" id="SSF74650">
    <property type="entry name" value="Galactose mutarotase-like"/>
    <property type="match status" value="1"/>
</dbReference>
<dbReference type="EC" id="3.2.1.20" evidence="3"/>
<dbReference type="GeneID" id="13293172"/>
<evidence type="ECO:0000259" key="10">
    <source>
        <dbReference type="Pfam" id="PF13802"/>
    </source>
</evidence>